<name>A0A8D8VGZ3_9HEMI</name>
<sequence length="114" mass="13649">MEYANTIWNPYFQKDINMLEKIQRSVTRIPRQLRGLTYEDRLSYLNLITHQQRRMRGNLIELYKIASNKYPSLPDNFLMFNNSNLTRGHLSKLAKQRCNKKPRTNFRVSLANND</sequence>
<accession>A0A8D8VGZ3</accession>
<protein>
    <submittedName>
        <fullName evidence="1">Uncharacterized protein</fullName>
    </submittedName>
</protein>
<reference evidence="1" key="1">
    <citation type="submission" date="2021-05" db="EMBL/GenBank/DDBJ databases">
        <authorList>
            <person name="Alioto T."/>
            <person name="Alioto T."/>
            <person name="Gomez Garrido J."/>
        </authorList>
    </citation>
    <scope>NUCLEOTIDE SEQUENCE</scope>
</reference>
<evidence type="ECO:0000313" key="1">
    <source>
        <dbReference type="EMBL" id="CAG6723406.1"/>
    </source>
</evidence>
<proteinExistence type="predicted"/>
<dbReference type="EMBL" id="HBUF01365624">
    <property type="protein sequence ID" value="CAG6723406.1"/>
    <property type="molecule type" value="Transcribed_RNA"/>
</dbReference>
<organism evidence="1">
    <name type="scientific">Cacopsylla melanoneura</name>
    <dbReference type="NCBI Taxonomy" id="428564"/>
    <lineage>
        <taxon>Eukaryota</taxon>
        <taxon>Metazoa</taxon>
        <taxon>Ecdysozoa</taxon>
        <taxon>Arthropoda</taxon>
        <taxon>Hexapoda</taxon>
        <taxon>Insecta</taxon>
        <taxon>Pterygota</taxon>
        <taxon>Neoptera</taxon>
        <taxon>Paraneoptera</taxon>
        <taxon>Hemiptera</taxon>
        <taxon>Sternorrhyncha</taxon>
        <taxon>Psylloidea</taxon>
        <taxon>Psyllidae</taxon>
        <taxon>Psyllinae</taxon>
        <taxon>Cacopsylla</taxon>
    </lineage>
</organism>
<dbReference type="AlphaFoldDB" id="A0A8D8VGZ3"/>